<dbReference type="SUPFAM" id="SSF57492">
    <property type="entry name" value="Trefoil"/>
    <property type="match status" value="1"/>
</dbReference>
<dbReference type="PANTHER" id="PTHR37360">
    <property type="entry name" value="FRAGILE X MENTAL RETARDATION 1 NEIGHBOR PROTEIN"/>
    <property type="match status" value="1"/>
</dbReference>
<feature type="region of interest" description="Disordered" evidence="2">
    <location>
        <begin position="188"/>
        <end position="223"/>
    </location>
</feature>
<keyword evidence="3" id="KW-1133">Transmembrane helix</keyword>
<feature type="transmembrane region" description="Helical" evidence="3">
    <location>
        <begin position="25"/>
        <end position="43"/>
    </location>
</feature>
<keyword evidence="1" id="KW-1015">Disulfide bond</keyword>
<keyword evidence="3" id="KW-0812">Transmembrane</keyword>
<gene>
    <name evidence="5" type="primary">FMR1NB</name>
</gene>
<name>A0ABM0QQ32_GALVR</name>
<evidence type="ECO:0000313" key="4">
    <source>
        <dbReference type="Proteomes" id="UP000694923"/>
    </source>
</evidence>
<dbReference type="InterPro" id="IPR044913">
    <property type="entry name" value="P_trefoil_dom_sf"/>
</dbReference>
<dbReference type="RefSeq" id="XP_008570473.1">
    <property type="nucleotide sequence ID" value="XM_008572251.1"/>
</dbReference>
<organism evidence="4 5">
    <name type="scientific">Galeopterus variegatus</name>
    <name type="common">Malayan flying lemur</name>
    <name type="synonym">Cynocephalus variegatus</name>
    <dbReference type="NCBI Taxonomy" id="482537"/>
    <lineage>
        <taxon>Eukaryota</taxon>
        <taxon>Metazoa</taxon>
        <taxon>Chordata</taxon>
        <taxon>Craniata</taxon>
        <taxon>Vertebrata</taxon>
        <taxon>Euteleostomi</taxon>
        <taxon>Mammalia</taxon>
        <taxon>Eutheria</taxon>
        <taxon>Euarchontoglires</taxon>
        <taxon>Dermoptera</taxon>
        <taxon>Cynocephalidae</taxon>
        <taxon>Galeopterus</taxon>
    </lineage>
</organism>
<proteinExistence type="predicted"/>
<reference evidence="5" key="1">
    <citation type="submission" date="2025-08" db="UniProtKB">
        <authorList>
            <consortium name="RefSeq"/>
        </authorList>
    </citation>
    <scope>IDENTIFICATION</scope>
</reference>
<sequence>MGACLHGLLSGMSHCLVKMWASKRYWLLLFFMWALILLCGNLSSGFSNYISPDQYITDNGNGQSLKEEAAWDSLLNFFFPTTCIVKENQVVMPCIKDEDLEERKCLRYKCCFSSSETSKFRCFAPLKDKPKQMLRIFGFGVINMIILGCLPIFCCSLFRRSKLAYYLQRIVDNIFKCLRNRRNRPNDDTEMIGRAVEGEESEEVDDDEESEEDSQENRALLSW</sequence>
<protein>
    <submittedName>
        <fullName evidence="5">Fragile X mental retardation 1 neighbor protein</fullName>
    </submittedName>
</protein>
<dbReference type="GeneID" id="103590105"/>
<evidence type="ECO:0000256" key="2">
    <source>
        <dbReference type="SAM" id="MobiDB-lite"/>
    </source>
</evidence>
<accession>A0ABM0QQ32</accession>
<evidence type="ECO:0000256" key="3">
    <source>
        <dbReference type="SAM" id="Phobius"/>
    </source>
</evidence>
<evidence type="ECO:0000313" key="5">
    <source>
        <dbReference type="RefSeq" id="XP_008570473.1"/>
    </source>
</evidence>
<keyword evidence="4" id="KW-1185">Reference proteome</keyword>
<dbReference type="PANTHER" id="PTHR37360:SF1">
    <property type="entry name" value="FMR1 NEIGHBOR PROTEIN"/>
    <property type="match status" value="1"/>
</dbReference>
<dbReference type="Proteomes" id="UP000694923">
    <property type="component" value="Unplaced"/>
</dbReference>
<keyword evidence="3" id="KW-0472">Membrane</keyword>
<feature type="transmembrane region" description="Helical" evidence="3">
    <location>
        <begin position="136"/>
        <end position="158"/>
    </location>
</feature>
<evidence type="ECO:0000256" key="1">
    <source>
        <dbReference type="ARBA" id="ARBA00023157"/>
    </source>
</evidence>
<dbReference type="InterPro" id="IPR055331">
    <property type="entry name" value="FMR1-like"/>
</dbReference>
<feature type="compositionally biased region" description="Acidic residues" evidence="2">
    <location>
        <begin position="198"/>
        <end position="214"/>
    </location>
</feature>